<dbReference type="InterPro" id="IPR002196">
    <property type="entry name" value="Glyco_hydro_24"/>
</dbReference>
<evidence type="ECO:0000256" key="9">
    <source>
        <dbReference type="SAM" id="SignalP"/>
    </source>
</evidence>
<dbReference type="HAMAP" id="MF_04110">
    <property type="entry name" value="ENDOLYSIN_T4"/>
    <property type="match status" value="1"/>
</dbReference>
<evidence type="ECO:0000313" key="11">
    <source>
        <dbReference type="Proteomes" id="UP000202259"/>
    </source>
</evidence>
<feature type="signal peptide" evidence="9">
    <location>
        <begin position="1"/>
        <end position="20"/>
    </location>
</feature>
<dbReference type="CDD" id="cd00737">
    <property type="entry name" value="lyz_endolysin_autolysin"/>
    <property type="match status" value="1"/>
</dbReference>
<evidence type="ECO:0000313" key="10">
    <source>
        <dbReference type="EMBL" id="ASP47564.1"/>
    </source>
</evidence>
<name>A0A222G881_9GAMM</name>
<feature type="compositionally biased region" description="Low complexity" evidence="8">
    <location>
        <begin position="26"/>
        <end position="41"/>
    </location>
</feature>
<dbReference type="InterPro" id="IPR033907">
    <property type="entry name" value="Endolysin_autolysin"/>
</dbReference>
<evidence type="ECO:0000256" key="2">
    <source>
        <dbReference type="ARBA" id="ARBA00022529"/>
    </source>
</evidence>
<reference evidence="10 11" key="1">
    <citation type="submission" date="2017-08" db="EMBL/GenBank/DDBJ databases">
        <title>Complete genome of Colwellia sp. NB097-1, a psychrophile bacterium ioslated from Bering Sea.</title>
        <authorList>
            <person name="Chen X."/>
        </authorList>
    </citation>
    <scope>NUCLEOTIDE SEQUENCE [LARGE SCALE GENOMIC DNA]</scope>
    <source>
        <strain evidence="10 11">NB097-1</strain>
    </source>
</reference>
<comment type="similarity">
    <text evidence="7">Belongs to the glycosyl hydrolase 24 family.</text>
</comment>
<dbReference type="GO" id="GO:0009253">
    <property type="term" value="P:peptidoglycan catabolic process"/>
    <property type="evidence" value="ECO:0007669"/>
    <property type="project" value="InterPro"/>
</dbReference>
<dbReference type="Gene3D" id="1.10.530.40">
    <property type="match status" value="1"/>
</dbReference>
<dbReference type="SUPFAM" id="SSF53955">
    <property type="entry name" value="Lysozyme-like"/>
    <property type="match status" value="1"/>
</dbReference>
<dbReference type="PANTHER" id="PTHR38107:SF3">
    <property type="entry name" value="LYSOZYME RRRD-RELATED"/>
    <property type="match status" value="1"/>
</dbReference>
<dbReference type="Pfam" id="PF00959">
    <property type="entry name" value="Phage_lysozyme"/>
    <property type="match status" value="1"/>
</dbReference>
<dbReference type="InterPro" id="IPR023347">
    <property type="entry name" value="Lysozyme_dom_sf"/>
</dbReference>
<keyword evidence="9" id="KW-0732">Signal</keyword>
<dbReference type="EC" id="3.2.1.17" evidence="7"/>
<keyword evidence="3 7" id="KW-0081">Bacteriolytic enzyme</keyword>
<dbReference type="GO" id="GO:0031640">
    <property type="term" value="P:killing of cells of another organism"/>
    <property type="evidence" value="ECO:0007669"/>
    <property type="project" value="UniProtKB-KW"/>
</dbReference>
<keyword evidence="6 7" id="KW-0326">Glycosidase</keyword>
<dbReference type="InterPro" id="IPR051018">
    <property type="entry name" value="Bacteriophage_GH24"/>
</dbReference>
<feature type="chain" id="PRO_5012601029" description="Lysozyme" evidence="9">
    <location>
        <begin position="21"/>
        <end position="187"/>
    </location>
</feature>
<feature type="region of interest" description="Disordered" evidence="8">
    <location>
        <begin position="24"/>
        <end position="43"/>
    </location>
</feature>
<dbReference type="AlphaFoldDB" id="A0A222G881"/>
<evidence type="ECO:0000256" key="7">
    <source>
        <dbReference type="RuleBase" id="RU003788"/>
    </source>
</evidence>
<sequence>MMKFKYFAVYGLIALLGACSQTPRVSDQSTPSNQSSSITKSDPGSFKTNQACINIIKEFEGVRLNAYRGLSGAFLIGYGHMADVHKGMKISQKQAEQLLKEDLNRFEKDVARHVKVPITENQFSAMVCLSYNIGSGNFYKSTVLKKINNNLPTEAADAILMWNKVNKKVNLHQVKRRKMERALFIMP</sequence>
<comment type="catalytic activity">
    <reaction evidence="1 7">
        <text>Hydrolysis of (1-&gt;4)-beta-linkages between N-acetylmuramic acid and N-acetyl-D-glucosamine residues in a peptidoglycan and between N-acetyl-D-glucosamine residues in chitodextrins.</text>
        <dbReference type="EC" id="3.2.1.17"/>
    </reaction>
</comment>
<dbReference type="InterPro" id="IPR023346">
    <property type="entry name" value="Lysozyme-like_dom_sf"/>
</dbReference>
<gene>
    <name evidence="10" type="ORF">B5D82_07230</name>
</gene>
<evidence type="ECO:0000256" key="5">
    <source>
        <dbReference type="ARBA" id="ARBA00023200"/>
    </source>
</evidence>
<keyword evidence="5" id="KW-1035">Host cytoplasm</keyword>
<evidence type="ECO:0000256" key="8">
    <source>
        <dbReference type="SAM" id="MobiDB-lite"/>
    </source>
</evidence>
<protein>
    <recommendedName>
        <fullName evidence="7">Lysozyme</fullName>
        <ecNumber evidence="7">3.2.1.17</ecNumber>
    </recommendedName>
</protein>
<dbReference type="GO" id="GO:0003796">
    <property type="term" value="F:lysozyme activity"/>
    <property type="evidence" value="ECO:0007669"/>
    <property type="project" value="UniProtKB-EC"/>
</dbReference>
<dbReference type="InterPro" id="IPR034690">
    <property type="entry name" value="Endolysin_T4_type"/>
</dbReference>
<dbReference type="GO" id="GO:0016998">
    <property type="term" value="P:cell wall macromolecule catabolic process"/>
    <property type="evidence" value="ECO:0007669"/>
    <property type="project" value="InterPro"/>
</dbReference>
<accession>A0A222G881</accession>
<proteinExistence type="inferred from homology"/>
<keyword evidence="2 7" id="KW-0929">Antimicrobial</keyword>
<evidence type="ECO:0000256" key="6">
    <source>
        <dbReference type="ARBA" id="ARBA00023295"/>
    </source>
</evidence>
<dbReference type="GO" id="GO:0042742">
    <property type="term" value="P:defense response to bacterium"/>
    <property type="evidence" value="ECO:0007669"/>
    <property type="project" value="UniProtKB-KW"/>
</dbReference>
<keyword evidence="11" id="KW-1185">Reference proteome</keyword>
<dbReference type="PROSITE" id="PS51257">
    <property type="entry name" value="PROKAR_LIPOPROTEIN"/>
    <property type="match status" value="1"/>
</dbReference>
<organism evidence="10 11">
    <name type="scientific">Cognaticolwellia beringensis</name>
    <dbReference type="NCBI Taxonomy" id="1967665"/>
    <lineage>
        <taxon>Bacteria</taxon>
        <taxon>Pseudomonadati</taxon>
        <taxon>Pseudomonadota</taxon>
        <taxon>Gammaproteobacteria</taxon>
        <taxon>Alteromonadales</taxon>
        <taxon>Colwelliaceae</taxon>
        <taxon>Cognaticolwellia</taxon>
    </lineage>
</organism>
<dbReference type="Proteomes" id="UP000202259">
    <property type="component" value="Chromosome"/>
</dbReference>
<dbReference type="PANTHER" id="PTHR38107">
    <property type="match status" value="1"/>
</dbReference>
<dbReference type="EMBL" id="CP020465">
    <property type="protein sequence ID" value="ASP47564.1"/>
    <property type="molecule type" value="Genomic_DNA"/>
</dbReference>
<evidence type="ECO:0000256" key="1">
    <source>
        <dbReference type="ARBA" id="ARBA00000632"/>
    </source>
</evidence>
<keyword evidence="4 7" id="KW-0378">Hydrolase</keyword>
<dbReference type="KEGG" id="cber:B5D82_07230"/>
<evidence type="ECO:0000256" key="4">
    <source>
        <dbReference type="ARBA" id="ARBA00022801"/>
    </source>
</evidence>
<evidence type="ECO:0000256" key="3">
    <source>
        <dbReference type="ARBA" id="ARBA00022638"/>
    </source>
</evidence>